<evidence type="ECO:0000313" key="1">
    <source>
        <dbReference type="EMBL" id="EDT70028.1"/>
    </source>
</evidence>
<accession>B1V832</accession>
<comment type="caution">
    <text evidence="1">The sequence shown here is derived from an EMBL/GenBank/DDBJ whole genome shotgun (WGS) entry which is preliminary data.</text>
</comment>
<name>B1V832_CLOPF</name>
<protein>
    <submittedName>
        <fullName evidence="1">Uncharacterized protein</fullName>
    </submittedName>
</protein>
<reference evidence="1 2" key="1">
    <citation type="submission" date="2008-03" db="EMBL/GenBank/DDBJ databases">
        <authorList>
            <person name="Paulsen I."/>
            <person name="Sebastian Y."/>
        </authorList>
    </citation>
    <scope>NUCLEOTIDE SEQUENCE [LARGE SCALE GENOMIC DNA]</scope>
    <source>
        <strain evidence="2">D str. JGS1721</strain>
    </source>
</reference>
<dbReference type="AlphaFoldDB" id="B1V832"/>
<dbReference type="RefSeq" id="WP_003476589.1">
    <property type="nucleotide sequence ID" value="NZ_ABOO01000099.1"/>
</dbReference>
<organism evidence="1 2">
    <name type="scientific">Clostridium perfringens D str. JGS1721</name>
    <dbReference type="NCBI Taxonomy" id="488537"/>
    <lineage>
        <taxon>Bacteria</taxon>
        <taxon>Bacillati</taxon>
        <taxon>Bacillota</taxon>
        <taxon>Clostridia</taxon>
        <taxon>Eubacteriales</taxon>
        <taxon>Clostridiaceae</taxon>
        <taxon>Clostridium</taxon>
    </lineage>
</organism>
<dbReference type="Proteomes" id="UP000003188">
    <property type="component" value="Unassembled WGS sequence"/>
</dbReference>
<gene>
    <name evidence="1" type="ORF">CJD_A0013</name>
</gene>
<evidence type="ECO:0000313" key="2">
    <source>
        <dbReference type="Proteomes" id="UP000003188"/>
    </source>
</evidence>
<sequence>MNTKLFKMFIEELREQGIKVEKLNLSQVSESIKLYKVLNQ</sequence>
<dbReference type="EMBL" id="ABOO01000099">
    <property type="protein sequence ID" value="EDT70028.1"/>
    <property type="molecule type" value="Genomic_DNA"/>
</dbReference>
<proteinExistence type="predicted"/>